<evidence type="ECO:0000313" key="4">
    <source>
        <dbReference type="Proteomes" id="UP000823388"/>
    </source>
</evidence>
<feature type="chain" id="PRO_5035777454" evidence="2">
    <location>
        <begin position="32"/>
        <end position="71"/>
    </location>
</feature>
<feature type="region of interest" description="Disordered" evidence="1">
    <location>
        <begin position="42"/>
        <end position="71"/>
    </location>
</feature>
<dbReference type="Proteomes" id="UP000823388">
    <property type="component" value="Chromosome 7K"/>
</dbReference>
<dbReference type="AlphaFoldDB" id="A0A8T0QEG3"/>
<evidence type="ECO:0000256" key="2">
    <source>
        <dbReference type="SAM" id="SignalP"/>
    </source>
</evidence>
<organism evidence="3 4">
    <name type="scientific">Panicum virgatum</name>
    <name type="common">Blackwell switchgrass</name>
    <dbReference type="NCBI Taxonomy" id="38727"/>
    <lineage>
        <taxon>Eukaryota</taxon>
        <taxon>Viridiplantae</taxon>
        <taxon>Streptophyta</taxon>
        <taxon>Embryophyta</taxon>
        <taxon>Tracheophyta</taxon>
        <taxon>Spermatophyta</taxon>
        <taxon>Magnoliopsida</taxon>
        <taxon>Liliopsida</taxon>
        <taxon>Poales</taxon>
        <taxon>Poaceae</taxon>
        <taxon>PACMAD clade</taxon>
        <taxon>Panicoideae</taxon>
        <taxon>Panicodae</taxon>
        <taxon>Paniceae</taxon>
        <taxon>Panicinae</taxon>
        <taxon>Panicum</taxon>
        <taxon>Panicum sect. Hiantes</taxon>
    </lineage>
</organism>
<accession>A0A8T0QEG3</accession>
<evidence type="ECO:0000313" key="3">
    <source>
        <dbReference type="EMBL" id="KAG2573497.1"/>
    </source>
</evidence>
<dbReference type="EMBL" id="CM029049">
    <property type="protein sequence ID" value="KAG2573497.1"/>
    <property type="molecule type" value="Genomic_DNA"/>
</dbReference>
<keyword evidence="2" id="KW-0732">Signal</keyword>
<feature type="signal peptide" evidence="2">
    <location>
        <begin position="1"/>
        <end position="31"/>
    </location>
</feature>
<protein>
    <submittedName>
        <fullName evidence="3">Uncharacterized protein</fullName>
    </submittedName>
</protein>
<evidence type="ECO:0000256" key="1">
    <source>
        <dbReference type="SAM" id="MobiDB-lite"/>
    </source>
</evidence>
<comment type="caution">
    <text evidence="3">The sequence shown here is derived from an EMBL/GenBank/DDBJ whole genome shotgun (WGS) entry which is preliminary data.</text>
</comment>
<sequence>MPPSSSAVSLFRDCCLMSTLLTQLASRGVYAGTVQDPATKKASGTSAVQLPGTPPWNLQSTPGRAHKDVGP</sequence>
<proteinExistence type="predicted"/>
<name>A0A8T0QEG3_PANVG</name>
<gene>
    <name evidence="3" type="ORF">PVAP13_7KG256755</name>
</gene>
<reference evidence="3" key="1">
    <citation type="submission" date="2020-05" db="EMBL/GenBank/DDBJ databases">
        <title>WGS assembly of Panicum virgatum.</title>
        <authorList>
            <person name="Lovell J.T."/>
            <person name="Jenkins J."/>
            <person name="Shu S."/>
            <person name="Juenger T.E."/>
            <person name="Schmutz J."/>
        </authorList>
    </citation>
    <scope>NUCLEOTIDE SEQUENCE</scope>
    <source>
        <strain evidence="3">AP13</strain>
    </source>
</reference>
<keyword evidence="4" id="KW-1185">Reference proteome</keyword>